<name>A0ABS6D1B1_9FIRM</name>
<evidence type="ECO:0000313" key="3">
    <source>
        <dbReference type="Proteomes" id="UP000723714"/>
    </source>
</evidence>
<comment type="caution">
    <text evidence="2">The sequence shown here is derived from an EMBL/GenBank/DDBJ whole genome shotgun (WGS) entry which is preliminary data.</text>
</comment>
<feature type="transmembrane region" description="Helical" evidence="1">
    <location>
        <begin position="52"/>
        <end position="71"/>
    </location>
</feature>
<evidence type="ECO:0000313" key="2">
    <source>
        <dbReference type="EMBL" id="MBU3875006.1"/>
    </source>
</evidence>
<accession>A0ABS6D1B1</accession>
<keyword evidence="3" id="KW-1185">Reference proteome</keyword>
<dbReference type="InterPro" id="IPR038750">
    <property type="entry name" value="YczE/YyaS-like"/>
</dbReference>
<feature type="transmembrane region" description="Helical" evidence="1">
    <location>
        <begin position="159"/>
        <end position="177"/>
    </location>
</feature>
<gene>
    <name evidence="2" type="ORF">HGO97_004150</name>
</gene>
<sequence>MKSKFSTKKVFEFLLGTALNAMGISLITKAYLGTSPLSSVPFVLSLGLKPSFGTFTFILNMLFLLLQILLLKKSFPKMQFLQIPVTIFFGFLIDVFMYMFQEIKPVYYFSSLILLVIGCAVMAFGIMISVHADLVTTPGNSLVQALSNCTKVKFGNMKIALDCTLSAIAVICSFMLFDTFRGVREGTLISAILVGVFINLFQRYAPSAKAEVDIETNTVAFISDP</sequence>
<organism evidence="2 3">
    <name type="scientific">Faecalicatena faecalis</name>
    <dbReference type="NCBI Taxonomy" id="2726362"/>
    <lineage>
        <taxon>Bacteria</taxon>
        <taxon>Bacillati</taxon>
        <taxon>Bacillota</taxon>
        <taxon>Clostridia</taxon>
        <taxon>Lachnospirales</taxon>
        <taxon>Lachnospiraceae</taxon>
        <taxon>Faecalicatena</taxon>
    </lineage>
</organism>
<feature type="transmembrane region" description="Helical" evidence="1">
    <location>
        <begin position="83"/>
        <end position="100"/>
    </location>
</feature>
<feature type="transmembrane region" description="Helical" evidence="1">
    <location>
        <begin position="106"/>
        <end position="128"/>
    </location>
</feature>
<dbReference type="RefSeq" id="WP_216239745.1">
    <property type="nucleotide sequence ID" value="NZ_JABACJ020000002.1"/>
</dbReference>
<dbReference type="PANTHER" id="PTHR40078:SF1">
    <property type="entry name" value="INTEGRAL MEMBRANE PROTEIN"/>
    <property type="match status" value="1"/>
</dbReference>
<reference evidence="2 3" key="1">
    <citation type="submission" date="2021-06" db="EMBL/GenBank/DDBJ databases">
        <title>Faecalicatena sp. nov. isolated from porcine feces.</title>
        <authorList>
            <person name="Oh B.S."/>
            <person name="Lee J.H."/>
        </authorList>
    </citation>
    <scope>NUCLEOTIDE SEQUENCE [LARGE SCALE GENOMIC DNA]</scope>
    <source>
        <strain evidence="2 3">AGMB00832</strain>
    </source>
</reference>
<keyword evidence="1" id="KW-0472">Membrane</keyword>
<feature type="transmembrane region" description="Helical" evidence="1">
    <location>
        <begin position="12"/>
        <end position="32"/>
    </location>
</feature>
<protein>
    <submittedName>
        <fullName evidence="2">YitT family protein</fullName>
    </submittedName>
</protein>
<keyword evidence="1" id="KW-0812">Transmembrane</keyword>
<dbReference type="PANTHER" id="PTHR40078">
    <property type="entry name" value="INTEGRAL MEMBRANE PROTEIN-RELATED"/>
    <property type="match status" value="1"/>
</dbReference>
<evidence type="ECO:0000256" key="1">
    <source>
        <dbReference type="SAM" id="Phobius"/>
    </source>
</evidence>
<proteinExistence type="predicted"/>
<dbReference type="EMBL" id="JABACJ020000002">
    <property type="protein sequence ID" value="MBU3875006.1"/>
    <property type="molecule type" value="Genomic_DNA"/>
</dbReference>
<dbReference type="Proteomes" id="UP000723714">
    <property type="component" value="Unassembled WGS sequence"/>
</dbReference>
<feature type="transmembrane region" description="Helical" evidence="1">
    <location>
        <begin position="183"/>
        <end position="201"/>
    </location>
</feature>
<dbReference type="Pfam" id="PF19700">
    <property type="entry name" value="DUF6198"/>
    <property type="match status" value="1"/>
</dbReference>
<keyword evidence="1" id="KW-1133">Transmembrane helix</keyword>